<dbReference type="RefSeq" id="WP_227707824.1">
    <property type="nucleotide sequence ID" value="NZ_JAJEQX010000015.1"/>
</dbReference>
<evidence type="ECO:0000313" key="4">
    <source>
        <dbReference type="Proteomes" id="UP001198151"/>
    </source>
</evidence>
<reference evidence="3 4" key="1">
    <citation type="submission" date="2021-10" db="EMBL/GenBank/DDBJ databases">
        <title>Anaerobic single-cell dispensing facilitates the cultivation of human gut bacteria.</title>
        <authorList>
            <person name="Afrizal A."/>
        </authorList>
    </citation>
    <scope>NUCLEOTIDE SEQUENCE [LARGE SCALE GENOMIC DNA]</scope>
    <source>
        <strain evidence="3 4">CLA-AA-H200</strain>
    </source>
</reference>
<dbReference type="InterPro" id="IPR036390">
    <property type="entry name" value="WH_DNA-bd_sf"/>
</dbReference>
<dbReference type="InterPro" id="IPR026043">
    <property type="entry name" value="NadR"/>
</dbReference>
<dbReference type="PIRSF" id="PIRSF037847">
    <property type="entry name" value="NiaR"/>
    <property type="match status" value="1"/>
</dbReference>
<dbReference type="InterPro" id="IPR036388">
    <property type="entry name" value="WH-like_DNA-bd_sf"/>
</dbReference>
<dbReference type="Pfam" id="PF02829">
    <property type="entry name" value="3H"/>
    <property type="match status" value="1"/>
</dbReference>
<protein>
    <submittedName>
        <fullName evidence="3">Transcription repressor NadR</fullName>
    </submittedName>
</protein>
<comment type="caution">
    <text evidence="3">The sequence shown here is derived from an EMBL/GenBank/DDBJ whole genome shotgun (WGS) entry which is preliminary data.</text>
</comment>
<dbReference type="EMBL" id="JAJEQX010000015">
    <property type="protein sequence ID" value="MCC2254681.1"/>
    <property type="molecule type" value="Genomic_DNA"/>
</dbReference>
<dbReference type="InterPro" id="IPR004173">
    <property type="entry name" value="3H_domain"/>
</dbReference>
<dbReference type="Pfam" id="PF08279">
    <property type="entry name" value="HTH_11"/>
    <property type="match status" value="1"/>
</dbReference>
<dbReference type="PANTHER" id="PTHR40068">
    <property type="entry name" value="TRANSCRIPTION REPRESSOR NIAR-RELATED"/>
    <property type="match status" value="1"/>
</dbReference>
<evidence type="ECO:0000259" key="1">
    <source>
        <dbReference type="Pfam" id="PF02829"/>
    </source>
</evidence>
<organism evidence="3 4">
    <name type="scientific">Ruminococcus turbiniformis</name>
    <dbReference type="NCBI Taxonomy" id="2881258"/>
    <lineage>
        <taxon>Bacteria</taxon>
        <taxon>Bacillati</taxon>
        <taxon>Bacillota</taxon>
        <taxon>Clostridia</taxon>
        <taxon>Eubacteriales</taxon>
        <taxon>Oscillospiraceae</taxon>
        <taxon>Ruminococcus</taxon>
    </lineage>
</organism>
<dbReference type="InterPro" id="IPR035922">
    <property type="entry name" value="3H_dom_sf"/>
</dbReference>
<dbReference type="Gene3D" id="1.10.10.10">
    <property type="entry name" value="Winged helix-like DNA-binding domain superfamily/Winged helix DNA-binding domain"/>
    <property type="match status" value="1"/>
</dbReference>
<dbReference type="Gene3D" id="3.30.1340.20">
    <property type="entry name" value="3H domain"/>
    <property type="match status" value="1"/>
</dbReference>
<evidence type="ECO:0000313" key="3">
    <source>
        <dbReference type="EMBL" id="MCC2254681.1"/>
    </source>
</evidence>
<dbReference type="SUPFAM" id="SSF46785">
    <property type="entry name" value="Winged helix' DNA-binding domain"/>
    <property type="match status" value="1"/>
</dbReference>
<proteinExistence type="predicted"/>
<dbReference type="SUPFAM" id="SSF75500">
    <property type="entry name" value="Putative transcriptional regulator TM1602, C-terminal domain"/>
    <property type="match status" value="1"/>
</dbReference>
<accession>A0ABS8FXB6</accession>
<feature type="domain" description="3H" evidence="1">
    <location>
        <begin position="71"/>
        <end position="166"/>
    </location>
</feature>
<dbReference type="InterPro" id="IPR013196">
    <property type="entry name" value="HTH_11"/>
</dbReference>
<dbReference type="Proteomes" id="UP001198151">
    <property type="component" value="Unassembled WGS sequence"/>
</dbReference>
<sequence>MTGSDRRDAIVAKIKESDAPVAGKDLAASFHVSRQVIVQDIALIRAAGHDIISTNRGYIINEPSSVSRVFKVRHTDTQLEDELNSIVDLGGIVCNVIVNHKVYGRLEADLNITSRRKVAEFVSDIHSGKSSPLKNITSGYHYHRVEADSEKTLDLIEEMLREKGYLVQQEVSVQHRDNGDAEWKK</sequence>
<keyword evidence="4" id="KW-1185">Reference proteome</keyword>
<dbReference type="PANTHER" id="PTHR40068:SF1">
    <property type="entry name" value="TRANSCRIPTION REPRESSOR NIAR-RELATED"/>
    <property type="match status" value="1"/>
</dbReference>
<feature type="domain" description="Helix-turn-helix type 11" evidence="2">
    <location>
        <begin position="6"/>
        <end position="59"/>
    </location>
</feature>
<evidence type="ECO:0000259" key="2">
    <source>
        <dbReference type="Pfam" id="PF08279"/>
    </source>
</evidence>
<gene>
    <name evidence="3" type="ORF">LKD70_09655</name>
</gene>
<name>A0ABS8FXB6_9FIRM</name>